<keyword evidence="11" id="KW-1185">Reference proteome</keyword>
<keyword evidence="2" id="KW-0328">Glycosyltransferase</keyword>
<sequence>MQQITAAIQKNPAIRLVDFARNFGHQLAITAGLRYAHGTAVVVMDADLQDPPTVIPQMIDKWKHGYQVVYGKRAHRDGETWFKLASAKAFYRLLKKMTSIDIPVDTGDFRLMDRSVVDVLLQMNETDPFVRGMVSWVGFKQTSVEYERQERKAGTSKYPLSKMIKLALDGLTSFSLIPLKLAGWAGGFLWGISWLQLLGALVLGKLGSISFIIFALLNFSGLILGGLALLGLYVGRIFTASRQRPLYVVADTKGFKQNQQLHTYSQQQASL</sequence>
<dbReference type="Gene3D" id="3.90.550.10">
    <property type="entry name" value="Spore Coat Polysaccharide Biosynthesis Protein SpsA, Chain A"/>
    <property type="match status" value="1"/>
</dbReference>
<reference evidence="11 12" key="1">
    <citation type="journal article" date="2015" name="Genome Announc.">
        <title>Expanding the biotechnology potential of lactobacilli through comparative genomics of 213 strains and associated genera.</title>
        <authorList>
            <person name="Sun Z."/>
            <person name="Harris H.M."/>
            <person name="McCann A."/>
            <person name="Guo C."/>
            <person name="Argimon S."/>
            <person name="Zhang W."/>
            <person name="Yang X."/>
            <person name="Jeffery I.B."/>
            <person name="Cooney J.C."/>
            <person name="Kagawa T.F."/>
            <person name="Liu W."/>
            <person name="Song Y."/>
            <person name="Salvetti E."/>
            <person name="Wrobel A."/>
            <person name="Rasinkangas P."/>
            <person name="Parkhill J."/>
            <person name="Rea M.C."/>
            <person name="O'Sullivan O."/>
            <person name="Ritari J."/>
            <person name="Douillard F.P."/>
            <person name="Paul Ross R."/>
            <person name="Yang R."/>
            <person name="Briner A.E."/>
            <person name="Felis G.E."/>
            <person name="de Vos W.M."/>
            <person name="Barrangou R."/>
            <person name="Klaenhammer T.R."/>
            <person name="Caufield P.W."/>
            <person name="Cui Y."/>
            <person name="Zhang H."/>
            <person name="O'Toole P.W."/>
        </authorList>
    </citation>
    <scope>NUCLEOTIDE SEQUENCE [LARGE SCALE GENOMIC DNA]</scope>
    <source>
        <strain evidence="9 12">ATCC BAA-66</strain>
        <strain evidence="10 11">DSM 13344</strain>
    </source>
</reference>
<organism evidence="9 12">
    <name type="scientific">Lactobacillus selangorensis</name>
    <dbReference type="NCBI Taxonomy" id="81857"/>
    <lineage>
        <taxon>Bacteria</taxon>
        <taxon>Bacillati</taxon>
        <taxon>Bacillota</taxon>
        <taxon>Bacilli</taxon>
        <taxon>Lactobacillales</taxon>
        <taxon>Lactobacillaceae</taxon>
        <taxon>Lactobacillus</taxon>
    </lineage>
</organism>
<evidence type="ECO:0000256" key="4">
    <source>
        <dbReference type="ARBA" id="ARBA00022692"/>
    </source>
</evidence>
<dbReference type="Proteomes" id="UP000051751">
    <property type="component" value="Unassembled WGS sequence"/>
</dbReference>
<evidence type="ECO:0000256" key="6">
    <source>
        <dbReference type="ARBA" id="ARBA00023136"/>
    </source>
</evidence>
<comment type="caution">
    <text evidence="9">The sequence shown here is derived from an EMBL/GenBank/DDBJ whole genome shotgun (WGS) entry which is preliminary data.</text>
</comment>
<evidence type="ECO:0000259" key="8">
    <source>
        <dbReference type="Pfam" id="PF00535"/>
    </source>
</evidence>
<comment type="subcellular location">
    <subcellularLocation>
        <location evidence="1">Membrane</location>
        <topology evidence="1">Multi-pass membrane protein</topology>
    </subcellularLocation>
</comment>
<dbReference type="AlphaFoldDB" id="A0A0R2FS51"/>
<proteinExistence type="predicted"/>
<dbReference type="PANTHER" id="PTHR48090:SF1">
    <property type="entry name" value="PROPHAGE BACTOPRENOL GLUCOSYL TRANSFERASE HOMOLOG"/>
    <property type="match status" value="1"/>
</dbReference>
<dbReference type="GO" id="GO:0016757">
    <property type="term" value="F:glycosyltransferase activity"/>
    <property type="evidence" value="ECO:0007669"/>
    <property type="project" value="UniProtKB-KW"/>
</dbReference>
<protein>
    <submittedName>
        <fullName evidence="9">Glycosyltransferase</fullName>
    </submittedName>
</protein>
<dbReference type="EMBL" id="JQAZ01000006">
    <property type="protein sequence ID" value="KRN30583.1"/>
    <property type="molecule type" value="Genomic_DNA"/>
</dbReference>
<dbReference type="InterPro" id="IPR050256">
    <property type="entry name" value="Glycosyltransferase_2"/>
</dbReference>
<dbReference type="Proteomes" id="UP000051645">
    <property type="component" value="Unassembled WGS sequence"/>
</dbReference>
<evidence type="ECO:0000313" key="9">
    <source>
        <dbReference type="EMBL" id="KRN27946.1"/>
    </source>
</evidence>
<feature type="domain" description="Glycosyltransferase 2-like" evidence="8">
    <location>
        <begin position="4"/>
        <end position="119"/>
    </location>
</feature>
<dbReference type="Pfam" id="PF00535">
    <property type="entry name" value="Glycos_transf_2"/>
    <property type="match status" value="1"/>
</dbReference>
<keyword evidence="3 9" id="KW-0808">Transferase</keyword>
<evidence type="ECO:0000256" key="7">
    <source>
        <dbReference type="SAM" id="Phobius"/>
    </source>
</evidence>
<evidence type="ECO:0000313" key="10">
    <source>
        <dbReference type="EMBL" id="KRN30583.1"/>
    </source>
</evidence>
<keyword evidence="4 7" id="KW-0812">Transmembrane</keyword>
<dbReference type="STRING" id="81857.IV38_GL001786"/>
<keyword evidence="5 7" id="KW-1133">Transmembrane helix</keyword>
<evidence type="ECO:0000313" key="11">
    <source>
        <dbReference type="Proteomes" id="UP000051645"/>
    </source>
</evidence>
<dbReference type="CDD" id="cd04187">
    <property type="entry name" value="DPM1_like_bac"/>
    <property type="match status" value="1"/>
</dbReference>
<evidence type="ECO:0000313" key="12">
    <source>
        <dbReference type="Proteomes" id="UP000051751"/>
    </source>
</evidence>
<name>A0A0R2FS51_9LACO</name>
<dbReference type="EMBL" id="JQAT01000005">
    <property type="protein sequence ID" value="KRN27946.1"/>
    <property type="molecule type" value="Genomic_DNA"/>
</dbReference>
<dbReference type="PATRIC" id="fig|81857.3.peg.1803"/>
<feature type="transmembrane region" description="Helical" evidence="7">
    <location>
        <begin position="209"/>
        <end position="234"/>
    </location>
</feature>
<dbReference type="SUPFAM" id="SSF53448">
    <property type="entry name" value="Nucleotide-diphospho-sugar transferases"/>
    <property type="match status" value="1"/>
</dbReference>
<accession>A0A0R2FS51</accession>
<evidence type="ECO:0000256" key="2">
    <source>
        <dbReference type="ARBA" id="ARBA00022676"/>
    </source>
</evidence>
<dbReference type="InterPro" id="IPR001173">
    <property type="entry name" value="Glyco_trans_2-like"/>
</dbReference>
<keyword evidence="6 7" id="KW-0472">Membrane</keyword>
<evidence type="ECO:0000256" key="5">
    <source>
        <dbReference type="ARBA" id="ARBA00022989"/>
    </source>
</evidence>
<gene>
    <name evidence="9" type="ORF">IV38_GL001786</name>
    <name evidence="10" type="ORF">IV40_GL001770</name>
</gene>
<dbReference type="GO" id="GO:0005886">
    <property type="term" value="C:plasma membrane"/>
    <property type="evidence" value="ECO:0007669"/>
    <property type="project" value="TreeGrafter"/>
</dbReference>
<dbReference type="InterPro" id="IPR029044">
    <property type="entry name" value="Nucleotide-diphossugar_trans"/>
</dbReference>
<evidence type="ECO:0000256" key="1">
    <source>
        <dbReference type="ARBA" id="ARBA00004141"/>
    </source>
</evidence>
<feature type="transmembrane region" description="Helical" evidence="7">
    <location>
        <begin position="181"/>
        <end position="203"/>
    </location>
</feature>
<dbReference type="PANTHER" id="PTHR48090">
    <property type="entry name" value="UNDECAPRENYL-PHOSPHATE 4-DEOXY-4-FORMAMIDO-L-ARABINOSE TRANSFERASE-RELATED"/>
    <property type="match status" value="1"/>
</dbReference>
<evidence type="ECO:0000256" key="3">
    <source>
        <dbReference type="ARBA" id="ARBA00022679"/>
    </source>
</evidence>